<sequence length="69" mass="7538">MLPVGRVMKDIDRDDLAPSTSPRPYQSELVDGAPTAIQVVARSYQDEELVAAGRVIDQCLRKANNLGPE</sequence>
<evidence type="ECO:0008006" key="4">
    <source>
        <dbReference type="Google" id="ProtNLM"/>
    </source>
</evidence>
<dbReference type="InterPro" id="IPR036928">
    <property type="entry name" value="AS_sf"/>
</dbReference>
<dbReference type="EMBL" id="JAQQWK010000001">
    <property type="protein sequence ID" value="KAK8055718.1"/>
    <property type="molecule type" value="Genomic_DNA"/>
</dbReference>
<evidence type="ECO:0000313" key="2">
    <source>
        <dbReference type="EMBL" id="KAK8055718.1"/>
    </source>
</evidence>
<organism evidence="2 3">
    <name type="scientific">Apiospora rasikravindrae</name>
    <dbReference type="NCBI Taxonomy" id="990691"/>
    <lineage>
        <taxon>Eukaryota</taxon>
        <taxon>Fungi</taxon>
        <taxon>Dikarya</taxon>
        <taxon>Ascomycota</taxon>
        <taxon>Pezizomycotina</taxon>
        <taxon>Sordariomycetes</taxon>
        <taxon>Xylariomycetidae</taxon>
        <taxon>Amphisphaeriales</taxon>
        <taxon>Apiosporaceae</taxon>
        <taxon>Apiospora</taxon>
    </lineage>
</organism>
<protein>
    <recommendedName>
        <fullName evidence="4">Amidase domain-containing protein</fullName>
    </recommendedName>
</protein>
<accession>A0ABR1U9Y5</accession>
<reference evidence="2 3" key="1">
    <citation type="submission" date="2023-01" db="EMBL/GenBank/DDBJ databases">
        <title>Analysis of 21 Apiospora genomes using comparative genomics revels a genus with tremendous synthesis potential of carbohydrate active enzymes and secondary metabolites.</title>
        <authorList>
            <person name="Sorensen T."/>
        </authorList>
    </citation>
    <scope>NUCLEOTIDE SEQUENCE [LARGE SCALE GENOMIC DNA]</scope>
    <source>
        <strain evidence="2 3">CBS 33761</strain>
    </source>
</reference>
<dbReference type="SUPFAM" id="SSF75304">
    <property type="entry name" value="Amidase signature (AS) enzymes"/>
    <property type="match status" value="1"/>
</dbReference>
<dbReference type="Proteomes" id="UP001444661">
    <property type="component" value="Unassembled WGS sequence"/>
</dbReference>
<feature type="region of interest" description="Disordered" evidence="1">
    <location>
        <begin position="1"/>
        <end position="28"/>
    </location>
</feature>
<dbReference type="Gene3D" id="3.90.1300.10">
    <property type="entry name" value="Amidase signature (AS) domain"/>
    <property type="match status" value="1"/>
</dbReference>
<gene>
    <name evidence="2" type="ORF">PG993_000945</name>
</gene>
<evidence type="ECO:0000256" key="1">
    <source>
        <dbReference type="SAM" id="MobiDB-lite"/>
    </source>
</evidence>
<feature type="compositionally biased region" description="Basic and acidic residues" evidence="1">
    <location>
        <begin position="7"/>
        <end position="16"/>
    </location>
</feature>
<name>A0ABR1U9Y5_9PEZI</name>
<proteinExistence type="predicted"/>
<keyword evidence="3" id="KW-1185">Reference proteome</keyword>
<comment type="caution">
    <text evidence="2">The sequence shown here is derived from an EMBL/GenBank/DDBJ whole genome shotgun (WGS) entry which is preliminary data.</text>
</comment>
<evidence type="ECO:0000313" key="3">
    <source>
        <dbReference type="Proteomes" id="UP001444661"/>
    </source>
</evidence>